<dbReference type="Proteomes" id="UP000030764">
    <property type="component" value="Unassembled WGS sequence"/>
</dbReference>
<dbReference type="EMBL" id="KL367507">
    <property type="protein sequence ID" value="KFD68124.1"/>
    <property type="molecule type" value="Genomic_DNA"/>
</dbReference>
<reference evidence="2 3" key="1">
    <citation type="journal article" date="2014" name="Nat. Genet.">
        <title>Genome and transcriptome of the porcine whipworm Trichuris suis.</title>
        <authorList>
            <person name="Jex A.R."/>
            <person name="Nejsum P."/>
            <person name="Schwarz E.M."/>
            <person name="Hu L."/>
            <person name="Young N.D."/>
            <person name="Hall R.S."/>
            <person name="Korhonen P.K."/>
            <person name="Liao S."/>
            <person name="Thamsborg S."/>
            <person name="Xia J."/>
            <person name="Xu P."/>
            <person name="Wang S."/>
            <person name="Scheerlinck J.P."/>
            <person name="Hofmann A."/>
            <person name="Sternberg P.W."/>
            <person name="Wang J."/>
            <person name="Gasser R.B."/>
        </authorList>
    </citation>
    <scope>NUCLEOTIDE SEQUENCE [LARGE SCALE GENOMIC DNA]</scope>
    <source>
        <strain evidence="2">DCEP-RM93F</strain>
        <strain evidence="1">DCEP-RM93M</strain>
    </source>
</reference>
<feature type="non-terminal residue" evidence="2">
    <location>
        <position position="1"/>
    </location>
</feature>
<dbReference type="EMBL" id="KL363192">
    <property type="protein sequence ID" value="KFD56782.1"/>
    <property type="molecule type" value="Genomic_DNA"/>
</dbReference>
<accession>A0A085NF78</accession>
<dbReference type="AlphaFoldDB" id="A0A085NF78"/>
<organism evidence="2">
    <name type="scientific">Trichuris suis</name>
    <name type="common">pig whipworm</name>
    <dbReference type="NCBI Taxonomy" id="68888"/>
    <lineage>
        <taxon>Eukaryota</taxon>
        <taxon>Metazoa</taxon>
        <taxon>Ecdysozoa</taxon>
        <taxon>Nematoda</taxon>
        <taxon>Enoplea</taxon>
        <taxon>Dorylaimia</taxon>
        <taxon>Trichinellida</taxon>
        <taxon>Trichuridae</taxon>
        <taxon>Trichuris</taxon>
    </lineage>
</organism>
<sequence>LTTCSPLAAGRFSEYPEKRWPHNTSPIRVFVPIRGWNRQIVSTLRGVRFHLTVAGDGWYNEGST</sequence>
<name>A0A085NF78_9BILA</name>
<gene>
    <name evidence="1" type="ORF">M513_02459</name>
    <name evidence="2" type="ORF">M514_02459</name>
</gene>
<keyword evidence="3" id="KW-1185">Reference proteome</keyword>
<proteinExistence type="predicted"/>
<evidence type="ECO:0000313" key="1">
    <source>
        <dbReference type="EMBL" id="KFD56782.1"/>
    </source>
</evidence>
<protein>
    <submittedName>
        <fullName evidence="2">Uncharacterized protein</fullName>
    </submittedName>
</protein>
<evidence type="ECO:0000313" key="2">
    <source>
        <dbReference type="EMBL" id="KFD68124.1"/>
    </source>
</evidence>
<evidence type="ECO:0000313" key="3">
    <source>
        <dbReference type="Proteomes" id="UP000030764"/>
    </source>
</evidence>
<dbReference type="Proteomes" id="UP000030758">
    <property type="component" value="Unassembled WGS sequence"/>
</dbReference>